<accession>A0AAQ4EV49</accession>
<name>A0AAQ4EV49_AMBAM</name>
<dbReference type="AlphaFoldDB" id="A0AAQ4EV49"/>
<comment type="caution">
    <text evidence="2">The sequence shown here is derived from an EMBL/GenBank/DDBJ whole genome shotgun (WGS) entry which is preliminary data.</text>
</comment>
<keyword evidence="3" id="KW-1185">Reference proteome</keyword>
<evidence type="ECO:0000313" key="2">
    <source>
        <dbReference type="EMBL" id="KAK8778659.1"/>
    </source>
</evidence>
<feature type="domain" description="Reverse transcriptase" evidence="1">
    <location>
        <begin position="32"/>
        <end position="276"/>
    </location>
</feature>
<proteinExistence type="predicted"/>
<dbReference type="Pfam" id="PF00078">
    <property type="entry name" value="RVT_1"/>
    <property type="match status" value="1"/>
</dbReference>
<reference evidence="2 3" key="1">
    <citation type="journal article" date="2023" name="Arcadia Sci">
        <title>De novo assembly of a long-read Amblyomma americanum tick genome.</title>
        <authorList>
            <person name="Chou S."/>
            <person name="Poskanzer K.E."/>
            <person name="Rollins M."/>
            <person name="Thuy-Boun P.S."/>
        </authorList>
    </citation>
    <scope>NUCLEOTIDE SEQUENCE [LARGE SCALE GENOMIC DNA]</scope>
    <source>
        <strain evidence="2">F_SG_1</strain>
        <tissue evidence="2">Salivary glands</tissue>
    </source>
</reference>
<dbReference type="InterPro" id="IPR000477">
    <property type="entry name" value="RT_dom"/>
</dbReference>
<evidence type="ECO:0000313" key="3">
    <source>
        <dbReference type="Proteomes" id="UP001321473"/>
    </source>
</evidence>
<protein>
    <recommendedName>
        <fullName evidence="1">Reverse transcriptase domain-containing protein</fullName>
    </recommendedName>
</protein>
<evidence type="ECO:0000259" key="1">
    <source>
        <dbReference type="PROSITE" id="PS50878"/>
    </source>
</evidence>
<gene>
    <name evidence="2" type="ORF">V5799_020009</name>
</gene>
<dbReference type="CDD" id="cd01650">
    <property type="entry name" value="RT_nLTR_like"/>
    <property type="match status" value="1"/>
</dbReference>
<dbReference type="SUPFAM" id="SSF56672">
    <property type="entry name" value="DNA/RNA polymerases"/>
    <property type="match status" value="1"/>
</dbReference>
<organism evidence="2 3">
    <name type="scientific">Amblyomma americanum</name>
    <name type="common">Lone star tick</name>
    <dbReference type="NCBI Taxonomy" id="6943"/>
    <lineage>
        <taxon>Eukaryota</taxon>
        <taxon>Metazoa</taxon>
        <taxon>Ecdysozoa</taxon>
        <taxon>Arthropoda</taxon>
        <taxon>Chelicerata</taxon>
        <taxon>Arachnida</taxon>
        <taxon>Acari</taxon>
        <taxon>Parasitiformes</taxon>
        <taxon>Ixodida</taxon>
        <taxon>Ixodoidea</taxon>
        <taxon>Ixodidae</taxon>
        <taxon>Amblyomminae</taxon>
        <taxon>Amblyomma</taxon>
    </lineage>
</organism>
<dbReference type="PANTHER" id="PTHR19446">
    <property type="entry name" value="REVERSE TRANSCRIPTASES"/>
    <property type="match status" value="1"/>
</dbReference>
<dbReference type="PROSITE" id="PS50878">
    <property type="entry name" value="RT_POL"/>
    <property type="match status" value="1"/>
</dbReference>
<sequence>MLPAHTAPGPDGLTGRDLREIPVAPLLVLLDILMLTRHLPVCLRNARIVFLPKIPGADTATQFRPITISSVLVRLFHKILANRLLAEIQLDCRQRAFLPVDGCAEKILLLSTALKECKSSCKPLYMASLDLTKAFDSVAVDAIFRGAAVRGCGQEILTYLEEFYQTTSTVLEFEGMQPLVHPSRGVRQGDPLSPLLVNLVLDEWLRADNHGKRIDDFVAFLDERGLAVNPAKSLTVALQSSGREKKVKLLQNMKFLVKGAEIVSATTGTEWRSLEACYAPFGQKRPSVVAALTSLLDKVSVAPLWPQERLVALRYYLLPHLYHQLSSALSQPACL</sequence>
<dbReference type="InterPro" id="IPR043502">
    <property type="entry name" value="DNA/RNA_pol_sf"/>
</dbReference>
<dbReference type="GO" id="GO:0071897">
    <property type="term" value="P:DNA biosynthetic process"/>
    <property type="evidence" value="ECO:0007669"/>
    <property type="project" value="UniProtKB-ARBA"/>
</dbReference>
<dbReference type="EMBL" id="JARKHS020010501">
    <property type="protein sequence ID" value="KAK8778659.1"/>
    <property type="molecule type" value="Genomic_DNA"/>
</dbReference>
<dbReference type="Proteomes" id="UP001321473">
    <property type="component" value="Unassembled WGS sequence"/>
</dbReference>